<dbReference type="AlphaFoldDB" id="A0A517L2Z6"/>
<feature type="transmembrane region" description="Helical" evidence="7">
    <location>
        <begin position="50"/>
        <end position="74"/>
    </location>
</feature>
<dbReference type="InterPro" id="IPR049326">
    <property type="entry name" value="Rhodopsin_dom_fungi"/>
</dbReference>
<feature type="domain" description="Rhodopsin" evidence="8">
    <location>
        <begin position="35"/>
        <end position="273"/>
    </location>
</feature>
<keyword evidence="4 7" id="KW-0472">Membrane</keyword>
<feature type="transmembrane region" description="Helical" evidence="7">
    <location>
        <begin position="133"/>
        <end position="154"/>
    </location>
</feature>
<feature type="transmembrane region" description="Helical" evidence="7">
    <location>
        <begin position="210"/>
        <end position="227"/>
    </location>
</feature>
<dbReference type="Proteomes" id="UP000316270">
    <property type="component" value="Chromosome 4"/>
</dbReference>
<dbReference type="InterPro" id="IPR052337">
    <property type="entry name" value="SAT4-like"/>
</dbReference>
<evidence type="ECO:0000256" key="1">
    <source>
        <dbReference type="ARBA" id="ARBA00004141"/>
    </source>
</evidence>
<keyword evidence="2 7" id="KW-0812">Transmembrane</keyword>
<feature type="transmembrane region" description="Helical" evidence="7">
    <location>
        <begin position="18"/>
        <end position="38"/>
    </location>
</feature>
<feature type="compositionally biased region" description="Basic and acidic residues" evidence="6">
    <location>
        <begin position="330"/>
        <end position="341"/>
    </location>
</feature>
<comment type="subcellular location">
    <subcellularLocation>
        <location evidence="1">Membrane</location>
        <topology evidence="1">Multi-pass membrane protein</topology>
    </subcellularLocation>
</comment>
<gene>
    <name evidence="9" type="ORF">FKW77_003597</name>
</gene>
<protein>
    <recommendedName>
        <fullName evidence="8">Rhodopsin domain-containing protein</fullName>
    </recommendedName>
</protein>
<dbReference type="PANTHER" id="PTHR33048">
    <property type="entry name" value="PTH11-LIKE INTEGRAL MEMBRANE PROTEIN (AFU_ORTHOLOGUE AFUA_5G11245)"/>
    <property type="match status" value="1"/>
</dbReference>
<keyword evidence="3 7" id="KW-1133">Transmembrane helix</keyword>
<accession>A0A517L2Z6</accession>
<evidence type="ECO:0000256" key="2">
    <source>
        <dbReference type="ARBA" id="ARBA00022692"/>
    </source>
</evidence>
<evidence type="ECO:0000313" key="10">
    <source>
        <dbReference type="Proteomes" id="UP000316270"/>
    </source>
</evidence>
<dbReference type="OrthoDB" id="5329176at2759"/>
<organism evidence="9 10">
    <name type="scientific">Venturia effusa</name>
    <dbReference type="NCBI Taxonomy" id="50376"/>
    <lineage>
        <taxon>Eukaryota</taxon>
        <taxon>Fungi</taxon>
        <taxon>Dikarya</taxon>
        <taxon>Ascomycota</taxon>
        <taxon>Pezizomycotina</taxon>
        <taxon>Dothideomycetes</taxon>
        <taxon>Pleosporomycetidae</taxon>
        <taxon>Venturiales</taxon>
        <taxon>Venturiaceae</taxon>
        <taxon>Venturia</taxon>
    </lineage>
</organism>
<comment type="similarity">
    <text evidence="5">Belongs to the SAT4 family.</text>
</comment>
<sequence>MFTETEHIPMTGSARDSLIAISVLWAVFAVIVGFRLAGRIRGMGLGSDDILSVVALVLSGSTIGLNAVVFTIGVGVDFDDTAPVYPKLVHNLPVIMQITFAFTLVYIWCLAALKMSQLMLYLRVFAARLSKWAYGTSAIVVAWAVTFNFLFMFLCDPIQQQWTVERVGHCMDQILLLKCLIMTNLVTDLAIVILPIWSVWQLQMRRTEKFAVIACFGLGGACVFISLSRFIQLYTIDLVGNLTGTSLTTFMLCSLELILAGLCINIPMLRPFYIRLRAKYKNPSLGSGSGLGDHKVSKSWQISEIHIRPEKDLTWLELVSRSRTTVSQVEKADDLQDDKDQSIVTGEDASSDRRFTSDQQQGGIHVRKDWTVSSVTGLHAQA</sequence>
<reference evidence="9 10" key="1">
    <citation type="submission" date="2019-07" db="EMBL/GenBank/DDBJ databases">
        <title>Finished genome of Venturia effusa.</title>
        <authorList>
            <person name="Young C.A."/>
            <person name="Cox M.P."/>
            <person name="Ganley A.R.D."/>
            <person name="David W.J."/>
        </authorList>
    </citation>
    <scope>NUCLEOTIDE SEQUENCE [LARGE SCALE GENOMIC DNA]</scope>
    <source>
        <strain evidence="10">albino</strain>
    </source>
</reference>
<evidence type="ECO:0000256" key="3">
    <source>
        <dbReference type="ARBA" id="ARBA00022989"/>
    </source>
</evidence>
<evidence type="ECO:0000256" key="4">
    <source>
        <dbReference type="ARBA" id="ARBA00023136"/>
    </source>
</evidence>
<feature type="region of interest" description="Disordered" evidence="6">
    <location>
        <begin position="329"/>
        <end position="364"/>
    </location>
</feature>
<evidence type="ECO:0000313" key="9">
    <source>
        <dbReference type="EMBL" id="QDS70014.1"/>
    </source>
</evidence>
<feature type="transmembrane region" description="Helical" evidence="7">
    <location>
        <begin position="94"/>
        <end position="113"/>
    </location>
</feature>
<evidence type="ECO:0000256" key="5">
    <source>
        <dbReference type="ARBA" id="ARBA00038359"/>
    </source>
</evidence>
<evidence type="ECO:0000259" key="8">
    <source>
        <dbReference type="Pfam" id="PF20684"/>
    </source>
</evidence>
<keyword evidence="10" id="KW-1185">Reference proteome</keyword>
<evidence type="ECO:0000256" key="7">
    <source>
        <dbReference type="SAM" id="Phobius"/>
    </source>
</evidence>
<dbReference type="EMBL" id="CP042188">
    <property type="protein sequence ID" value="QDS70014.1"/>
    <property type="molecule type" value="Genomic_DNA"/>
</dbReference>
<dbReference type="Pfam" id="PF20684">
    <property type="entry name" value="Fung_rhodopsin"/>
    <property type="match status" value="1"/>
</dbReference>
<feature type="transmembrane region" description="Helical" evidence="7">
    <location>
        <begin position="174"/>
        <end position="198"/>
    </location>
</feature>
<feature type="transmembrane region" description="Helical" evidence="7">
    <location>
        <begin position="247"/>
        <end position="269"/>
    </location>
</feature>
<evidence type="ECO:0000256" key="6">
    <source>
        <dbReference type="SAM" id="MobiDB-lite"/>
    </source>
</evidence>
<dbReference type="GO" id="GO:0016020">
    <property type="term" value="C:membrane"/>
    <property type="evidence" value="ECO:0007669"/>
    <property type="project" value="UniProtKB-SubCell"/>
</dbReference>
<name>A0A517L2Z6_9PEZI</name>
<proteinExistence type="inferred from homology"/>
<dbReference type="PANTHER" id="PTHR33048:SF47">
    <property type="entry name" value="INTEGRAL MEMBRANE PROTEIN-RELATED"/>
    <property type="match status" value="1"/>
</dbReference>